<dbReference type="PIRSF" id="PIRSF037464">
    <property type="entry name" value="UCP037464_APP1"/>
    <property type="match status" value="1"/>
</dbReference>
<feature type="compositionally biased region" description="Pro residues" evidence="1">
    <location>
        <begin position="500"/>
        <end position="509"/>
    </location>
</feature>
<organism evidence="3 4">
    <name type="scientific">[Candida] anglica</name>
    <dbReference type="NCBI Taxonomy" id="148631"/>
    <lineage>
        <taxon>Eukaryota</taxon>
        <taxon>Fungi</taxon>
        <taxon>Dikarya</taxon>
        <taxon>Ascomycota</taxon>
        <taxon>Saccharomycotina</taxon>
        <taxon>Pichiomycetes</taxon>
        <taxon>Debaryomycetaceae</taxon>
        <taxon>Kurtzmaniella</taxon>
    </lineage>
</organism>
<dbReference type="InterPro" id="IPR017210">
    <property type="entry name" value="APP1"/>
</dbReference>
<gene>
    <name evidence="3" type="primary">APP1</name>
    <name evidence="3" type="ORF">CAAN4_F08988</name>
</gene>
<dbReference type="PANTHER" id="PTHR28208">
    <property type="entry name" value="PHOSPHATIDATE PHOSPHATASE APP1"/>
    <property type="match status" value="1"/>
</dbReference>
<dbReference type="Proteomes" id="UP001497600">
    <property type="component" value="Chromosome F"/>
</dbReference>
<evidence type="ECO:0000256" key="1">
    <source>
        <dbReference type="SAM" id="MobiDB-lite"/>
    </source>
</evidence>
<protein>
    <submittedName>
        <fullName evidence="3">Phosphatidate phosphatase App1p</fullName>
    </submittedName>
</protein>
<name>A0ABP0EJL4_9ASCO</name>
<dbReference type="InterPro" id="IPR019236">
    <property type="entry name" value="APP1_cat"/>
</dbReference>
<proteinExistence type="predicted"/>
<feature type="region of interest" description="Disordered" evidence="1">
    <location>
        <begin position="134"/>
        <end position="175"/>
    </location>
</feature>
<feature type="compositionally biased region" description="Low complexity" evidence="1">
    <location>
        <begin position="510"/>
        <end position="534"/>
    </location>
</feature>
<evidence type="ECO:0000313" key="3">
    <source>
        <dbReference type="EMBL" id="CAK7912868.1"/>
    </source>
</evidence>
<evidence type="ECO:0000259" key="2">
    <source>
        <dbReference type="Pfam" id="PF09949"/>
    </source>
</evidence>
<reference evidence="3 4" key="1">
    <citation type="submission" date="2024-01" db="EMBL/GenBank/DDBJ databases">
        <authorList>
            <consortium name="Genoscope - CEA"/>
            <person name="William W."/>
        </authorList>
    </citation>
    <scope>NUCLEOTIDE SEQUENCE [LARGE SCALE GENOMIC DNA]</scope>
    <source>
        <strain evidence="3 4">29B2s-10</strain>
    </source>
</reference>
<feature type="compositionally biased region" description="Basic and acidic residues" evidence="1">
    <location>
        <begin position="450"/>
        <end position="464"/>
    </location>
</feature>
<feature type="compositionally biased region" description="Low complexity" evidence="1">
    <location>
        <begin position="465"/>
        <end position="474"/>
    </location>
</feature>
<dbReference type="InterPro" id="IPR052935">
    <property type="entry name" value="Mg2+_PAP"/>
</dbReference>
<evidence type="ECO:0000313" key="4">
    <source>
        <dbReference type="Proteomes" id="UP001497600"/>
    </source>
</evidence>
<dbReference type="Pfam" id="PF09949">
    <property type="entry name" value="APP1_cat"/>
    <property type="match status" value="1"/>
</dbReference>
<feature type="domain" description="Phosphatidate phosphatase APP1 catalytic" evidence="2">
    <location>
        <begin position="259"/>
        <end position="411"/>
    </location>
</feature>
<feature type="compositionally biased region" description="Low complexity" evidence="1">
    <location>
        <begin position="144"/>
        <end position="171"/>
    </location>
</feature>
<sequence length="605" mass="67005">MIPDDTSKRSRLLGFARATRDNYIPRIAGSVSSLMLSQEVSPDTRSAPTSLPKDATIALFPSYSTVRPAHHDANDLTYHVNVKGWLLCPGLMTRKNRLIISLARQLTRISSNQTANQEAVVGLAHAKQDVYDESDVESIVSDTSETSSTRLSPKSSSSSSTIGPNSTNTTTAPPDVLRNRLNGFIARSIPYTELTITLGSHSPDPNLNLVTKTVTTDANGNFDVCVECHYKPSAVRVAASIDETVFSYEDIMLIENSGVGLISDIDDTVKLTGVIGDKRELMRSLLLNDVSSWNIPGVIKWYTKLYGSNLGKLTFHYVSNSPWQLFPTIKEYFHQANLPPGSVHLKQYTGNIIASLMEPSSSKKKMTLYKIVGDFPNKRFICVGDSGEVDMEAYADLAKQYPSRILAIYIRVVKGSLSDVDDSRVLEEMKRIVKVMEEQEDFEDPPQEEEQTKDLIDLDSDLKSKPSPMIPKKPQQLRGNQLSRKPPLPTRPMSPSTDSSPPPPPPPPRRATTASSLSSQAPPLAPLSSTPSQTTTDLVTQALQNIYPADTYYELEEMDKRGAAWLTRVVEAKRLLRGTHTEIRFFTDNDSDLLEHTSKLISKYI</sequence>
<keyword evidence="4" id="KW-1185">Reference proteome</keyword>
<accession>A0ABP0EJL4</accession>
<feature type="region of interest" description="Disordered" evidence="1">
    <location>
        <begin position="437"/>
        <end position="534"/>
    </location>
</feature>
<dbReference type="EMBL" id="OZ004258">
    <property type="protein sequence ID" value="CAK7912868.1"/>
    <property type="molecule type" value="Genomic_DNA"/>
</dbReference>
<dbReference type="PANTHER" id="PTHR28208:SF3">
    <property type="entry name" value="PHOSPHATIDATE PHOSPHATASE APP1"/>
    <property type="match status" value="1"/>
</dbReference>
<feature type="compositionally biased region" description="Acidic residues" evidence="1">
    <location>
        <begin position="438"/>
        <end position="449"/>
    </location>
</feature>